<dbReference type="SUPFAM" id="SSF50630">
    <property type="entry name" value="Acid proteases"/>
    <property type="match status" value="1"/>
</dbReference>
<dbReference type="InterPro" id="IPR021109">
    <property type="entry name" value="Peptidase_aspartic_dom_sf"/>
</dbReference>
<protein>
    <submittedName>
        <fullName evidence="16">Aspartic-type endopeptidase ctsD</fullName>
    </submittedName>
</protein>
<gene>
    <name evidence="16" type="primary">ctsD</name>
    <name evidence="16" type="ORF">LSUE1_G002782</name>
</gene>
<keyword evidence="8" id="KW-0472">Membrane</keyword>
<evidence type="ECO:0000256" key="1">
    <source>
        <dbReference type="ARBA" id="ARBA00004236"/>
    </source>
</evidence>
<dbReference type="FunFam" id="2.40.70.10:FF:000060">
    <property type="entry name" value="Aspartic-type endopeptidase ctsD"/>
    <property type="match status" value="1"/>
</dbReference>
<keyword evidence="7" id="KW-0378">Hydrolase</keyword>
<dbReference type="Pfam" id="PF00026">
    <property type="entry name" value="Asp"/>
    <property type="match status" value="1"/>
</dbReference>
<proteinExistence type="inferred from homology"/>
<keyword evidence="17" id="KW-1185">Reference proteome</keyword>
<dbReference type="InterPro" id="IPR033121">
    <property type="entry name" value="PEPTIDASE_A1"/>
</dbReference>
<evidence type="ECO:0000256" key="3">
    <source>
        <dbReference type="ARBA" id="ARBA00022475"/>
    </source>
</evidence>
<dbReference type="CDD" id="cd05471">
    <property type="entry name" value="pepsin_like"/>
    <property type="match status" value="1"/>
</dbReference>
<keyword evidence="4" id="KW-0645">Protease</keyword>
<feature type="active site" evidence="11">
    <location>
        <position position="145"/>
    </location>
</feature>
<keyword evidence="9" id="KW-0325">Glycoprotein</keyword>
<dbReference type="PROSITE" id="PS51767">
    <property type="entry name" value="PEPTIDASE_A1"/>
    <property type="match status" value="1"/>
</dbReference>
<feature type="region of interest" description="Disordered" evidence="13">
    <location>
        <begin position="441"/>
        <end position="540"/>
    </location>
</feature>
<evidence type="ECO:0000256" key="6">
    <source>
        <dbReference type="ARBA" id="ARBA00022750"/>
    </source>
</evidence>
<evidence type="ECO:0000313" key="17">
    <source>
        <dbReference type="Proteomes" id="UP000469558"/>
    </source>
</evidence>
<feature type="compositionally biased region" description="Low complexity" evidence="13">
    <location>
        <begin position="441"/>
        <end position="511"/>
    </location>
</feature>
<evidence type="ECO:0000256" key="14">
    <source>
        <dbReference type="SAM" id="SignalP"/>
    </source>
</evidence>
<feature type="compositionally biased region" description="Low complexity" evidence="13">
    <location>
        <begin position="520"/>
        <end position="540"/>
    </location>
</feature>
<evidence type="ECO:0000256" key="13">
    <source>
        <dbReference type="SAM" id="MobiDB-lite"/>
    </source>
</evidence>
<evidence type="ECO:0000256" key="4">
    <source>
        <dbReference type="ARBA" id="ARBA00022670"/>
    </source>
</evidence>
<evidence type="ECO:0000256" key="2">
    <source>
        <dbReference type="ARBA" id="ARBA00007447"/>
    </source>
</evidence>
<keyword evidence="3" id="KW-1003">Cell membrane</keyword>
<evidence type="ECO:0000256" key="7">
    <source>
        <dbReference type="ARBA" id="ARBA00022801"/>
    </source>
</evidence>
<evidence type="ECO:0000256" key="8">
    <source>
        <dbReference type="ARBA" id="ARBA00023136"/>
    </source>
</evidence>
<feature type="active site" evidence="11">
    <location>
        <position position="325"/>
    </location>
</feature>
<name>A0A8T9C9A7_9HELO</name>
<dbReference type="EMBL" id="QGMK01000560">
    <property type="protein sequence ID" value="TVY81047.1"/>
    <property type="molecule type" value="Genomic_DNA"/>
</dbReference>
<dbReference type="PANTHER" id="PTHR47966:SF75">
    <property type="entry name" value="ENDOPEPTIDASE (CTSD), PUTATIVE (AFU_ORTHOLOGUE AFUA_4G07040)-RELATED"/>
    <property type="match status" value="1"/>
</dbReference>
<dbReference type="Gene3D" id="2.40.70.10">
    <property type="entry name" value="Acid Proteases"/>
    <property type="match status" value="2"/>
</dbReference>
<feature type="chain" id="PRO_5035719685" evidence="14">
    <location>
        <begin position="20"/>
        <end position="569"/>
    </location>
</feature>
<comment type="similarity">
    <text evidence="2">Belongs to the peptidase A1 family.</text>
</comment>
<dbReference type="GO" id="GO:0004190">
    <property type="term" value="F:aspartic-type endopeptidase activity"/>
    <property type="evidence" value="ECO:0007669"/>
    <property type="project" value="UniProtKB-KW"/>
</dbReference>
<dbReference type="FunFam" id="2.40.70.10:FF:000085">
    <property type="entry name" value="Aspartic-type endopeptidase (CtsD), putative"/>
    <property type="match status" value="1"/>
</dbReference>
<sequence length="569" mass="59145">MLFTNVAIVVVSFATSATAFFPFIPGYRCELDESPCKDGKRAVDTDAESLSLKIVQRLPENDSPQNVQRLAEGLRRKYQRRPASQVEPQLEDANMVKRANTHSIVTASPPTQTNSAGIDQDGTDFSYFAEVQLGSSNTPMYLLLDTGAGTTWVMGSDCTSDPCKTHDNFGSSDSKTFKDLSSPFNISYGSGSVAGSMAQDSLSIAGMTFTATFGIASTTSNQFNSFPIDGILGLSLSKSNGQTFWETLVASKVLKSNLVGISLNRNSDGPNTGEINFGSPDTSRFTGTLNYFTSVTNPSDDWAVQINDIGVGSSQTGISSIAYVDTGTSFIFAPPADAQKLHASIPGAKSSDGSTYTVPCTTTTPLVFSFGDSTYSVSSKDWVSPMVNGACTSNVYGMSVVDDSSWLIGDTFLKNVYAVFDYDQSRIGFAQNKAVTSSSSSAAASSTTGWSSSTTTQTSSMASTTASSFEPPTTSTESKSNSESTGTSSVSTTLSSVTGSSSSGASSTGSPGLNGHQTLSSTTGAASAGESTTSPSPAASATQKSSAIFLNPSLYSAIFAAGSLIALLL</sequence>
<feature type="disulfide bond" evidence="12">
    <location>
        <begin position="158"/>
        <end position="163"/>
    </location>
</feature>
<dbReference type="PANTHER" id="PTHR47966">
    <property type="entry name" value="BETA-SITE APP-CLEAVING ENZYME, ISOFORM A-RELATED"/>
    <property type="match status" value="1"/>
</dbReference>
<evidence type="ECO:0000256" key="5">
    <source>
        <dbReference type="ARBA" id="ARBA00022729"/>
    </source>
</evidence>
<evidence type="ECO:0000256" key="12">
    <source>
        <dbReference type="PIRSR" id="PIRSR601461-2"/>
    </source>
</evidence>
<evidence type="ECO:0000256" key="9">
    <source>
        <dbReference type="ARBA" id="ARBA00023180"/>
    </source>
</evidence>
<keyword evidence="5 14" id="KW-0732">Signal</keyword>
<evidence type="ECO:0000259" key="15">
    <source>
        <dbReference type="PROSITE" id="PS51767"/>
    </source>
</evidence>
<dbReference type="GO" id="GO:0005886">
    <property type="term" value="C:plasma membrane"/>
    <property type="evidence" value="ECO:0007669"/>
    <property type="project" value="UniProtKB-SubCell"/>
</dbReference>
<dbReference type="Proteomes" id="UP000469558">
    <property type="component" value="Unassembled WGS sequence"/>
</dbReference>
<organism evidence="16 17">
    <name type="scientific">Lachnellula suecica</name>
    <dbReference type="NCBI Taxonomy" id="602035"/>
    <lineage>
        <taxon>Eukaryota</taxon>
        <taxon>Fungi</taxon>
        <taxon>Dikarya</taxon>
        <taxon>Ascomycota</taxon>
        <taxon>Pezizomycotina</taxon>
        <taxon>Leotiomycetes</taxon>
        <taxon>Helotiales</taxon>
        <taxon>Lachnaceae</taxon>
        <taxon>Lachnellula</taxon>
    </lineage>
</organism>
<reference evidence="16 17" key="1">
    <citation type="submission" date="2018-05" db="EMBL/GenBank/DDBJ databases">
        <title>Genome sequencing and assembly of the regulated plant pathogen Lachnellula willkommii and related sister species for the development of diagnostic species identification markers.</title>
        <authorList>
            <person name="Giroux E."/>
            <person name="Bilodeau G."/>
        </authorList>
    </citation>
    <scope>NUCLEOTIDE SEQUENCE [LARGE SCALE GENOMIC DNA]</scope>
    <source>
        <strain evidence="16 17">CBS 268.59</strain>
    </source>
</reference>
<dbReference type="InterPro" id="IPR001461">
    <property type="entry name" value="Aspartic_peptidase_A1"/>
</dbReference>
<keyword evidence="6" id="KW-0064">Aspartyl protease</keyword>
<dbReference type="OrthoDB" id="660550at2759"/>
<comment type="caution">
    <text evidence="16">The sequence shown here is derived from an EMBL/GenBank/DDBJ whole genome shotgun (WGS) entry which is preliminary data.</text>
</comment>
<evidence type="ECO:0000256" key="11">
    <source>
        <dbReference type="PIRSR" id="PIRSR601461-1"/>
    </source>
</evidence>
<evidence type="ECO:0000256" key="10">
    <source>
        <dbReference type="ARBA" id="ARBA00023288"/>
    </source>
</evidence>
<evidence type="ECO:0000313" key="16">
    <source>
        <dbReference type="EMBL" id="TVY81047.1"/>
    </source>
</evidence>
<comment type="subcellular location">
    <subcellularLocation>
        <location evidence="1">Cell membrane</location>
    </subcellularLocation>
</comment>
<accession>A0A8T9C9A7</accession>
<dbReference type="GO" id="GO:0006508">
    <property type="term" value="P:proteolysis"/>
    <property type="evidence" value="ECO:0007669"/>
    <property type="project" value="UniProtKB-KW"/>
</dbReference>
<feature type="domain" description="Peptidase A1" evidence="15">
    <location>
        <begin position="127"/>
        <end position="430"/>
    </location>
</feature>
<dbReference type="AlphaFoldDB" id="A0A8T9C9A7"/>
<keyword evidence="10" id="KW-0449">Lipoprotein</keyword>
<feature type="signal peptide" evidence="14">
    <location>
        <begin position="1"/>
        <end position="19"/>
    </location>
</feature>
<dbReference type="PRINTS" id="PR00792">
    <property type="entry name" value="PEPSIN"/>
</dbReference>
<dbReference type="InterPro" id="IPR034164">
    <property type="entry name" value="Pepsin-like_dom"/>
</dbReference>
<keyword evidence="12" id="KW-1015">Disulfide bond</keyword>